<evidence type="ECO:0000259" key="1">
    <source>
        <dbReference type="PROSITE" id="PS50206"/>
    </source>
</evidence>
<dbReference type="Gene3D" id="3.40.250.10">
    <property type="entry name" value="Rhodanese-like domain"/>
    <property type="match status" value="1"/>
</dbReference>
<dbReference type="SMART" id="SM00450">
    <property type="entry name" value="RHOD"/>
    <property type="match status" value="1"/>
</dbReference>
<dbReference type="AlphaFoldDB" id="A0A8J9X2I1"/>
<protein>
    <recommendedName>
        <fullName evidence="1">Rhodanese domain-containing protein</fullName>
    </recommendedName>
</protein>
<dbReference type="EMBL" id="OU594960">
    <property type="protein sequence ID" value="CAG9283507.1"/>
    <property type="molecule type" value="Genomic_DNA"/>
</dbReference>
<dbReference type="Proteomes" id="UP000836788">
    <property type="component" value="Chromosome 19"/>
</dbReference>
<dbReference type="SUPFAM" id="SSF52821">
    <property type="entry name" value="Rhodanese/Cell cycle control phosphatase"/>
    <property type="match status" value="1"/>
</dbReference>
<dbReference type="GO" id="GO:0004792">
    <property type="term" value="F:thiosulfate-cyanide sulfurtransferase activity"/>
    <property type="evidence" value="ECO:0007669"/>
    <property type="project" value="TreeGrafter"/>
</dbReference>
<dbReference type="PROSITE" id="PS50206">
    <property type="entry name" value="RHODANESE_3"/>
    <property type="match status" value="1"/>
</dbReference>
<gene>
    <name evidence="2" type="ORF">PTTT1_LOCUS23024</name>
</gene>
<name>A0A8J9X2I1_PHATR</name>
<dbReference type="InterPro" id="IPR036873">
    <property type="entry name" value="Rhodanese-like_dom_sf"/>
</dbReference>
<organism evidence="2">
    <name type="scientific">Phaeodactylum tricornutum</name>
    <name type="common">Diatom</name>
    <dbReference type="NCBI Taxonomy" id="2850"/>
    <lineage>
        <taxon>Eukaryota</taxon>
        <taxon>Sar</taxon>
        <taxon>Stramenopiles</taxon>
        <taxon>Ochrophyta</taxon>
        <taxon>Bacillariophyta</taxon>
        <taxon>Bacillariophyceae</taxon>
        <taxon>Bacillariophycidae</taxon>
        <taxon>Naviculales</taxon>
        <taxon>Phaeodactylaceae</taxon>
        <taxon>Phaeodactylum</taxon>
    </lineage>
</organism>
<accession>A0A8J9X2I1</accession>
<sequence>MSDYNTRAAQYSFSTPEQVQAALADESTYVLDVRNATEIAADGKIDHVRYIQSACTPDAAPELEGNASKLLPEKIATVVVYCKSGRRAYKAMQVLESQGYINVLNAGGYTDIVSNKDR</sequence>
<feature type="domain" description="Rhodanese" evidence="1">
    <location>
        <begin position="24"/>
        <end position="114"/>
    </location>
</feature>
<dbReference type="CDD" id="cd00158">
    <property type="entry name" value="RHOD"/>
    <property type="match status" value="1"/>
</dbReference>
<dbReference type="InterPro" id="IPR001763">
    <property type="entry name" value="Rhodanese-like_dom"/>
</dbReference>
<reference evidence="2" key="1">
    <citation type="submission" date="2022-02" db="EMBL/GenBank/DDBJ databases">
        <authorList>
            <person name="Giguere J D."/>
        </authorList>
    </citation>
    <scope>NUCLEOTIDE SEQUENCE</scope>
    <source>
        <strain evidence="2">CCAP 1055/1</strain>
    </source>
</reference>
<dbReference type="PANTHER" id="PTHR44086:SF10">
    <property type="entry name" value="THIOSULFATE SULFURTRANSFERASE_RHODANESE-LIKE DOMAIN-CONTAINING PROTEIN 3"/>
    <property type="match status" value="1"/>
</dbReference>
<dbReference type="Pfam" id="PF00581">
    <property type="entry name" value="Rhodanese"/>
    <property type="match status" value="1"/>
</dbReference>
<dbReference type="PANTHER" id="PTHR44086">
    <property type="entry name" value="THIOSULFATE SULFURTRANSFERASE RDL2, MITOCHONDRIAL-RELATED"/>
    <property type="match status" value="1"/>
</dbReference>
<evidence type="ECO:0000313" key="2">
    <source>
        <dbReference type="EMBL" id="CAG9283507.1"/>
    </source>
</evidence>
<proteinExistence type="predicted"/>